<gene>
    <name evidence="2" type="ORF">ENS41_00375</name>
</gene>
<dbReference type="EMBL" id="DSUT01000009">
    <property type="protein sequence ID" value="HGK27395.1"/>
    <property type="molecule type" value="Genomic_DNA"/>
</dbReference>
<keyword evidence="1" id="KW-0472">Membrane</keyword>
<comment type="caution">
    <text evidence="2">The sequence shown here is derived from an EMBL/GenBank/DDBJ whole genome shotgun (WGS) entry which is preliminary data.</text>
</comment>
<protein>
    <submittedName>
        <fullName evidence="2">DUF4321 domain-containing protein</fullName>
    </submittedName>
</protein>
<reference evidence="2" key="1">
    <citation type="journal article" date="2020" name="mSystems">
        <title>Genome- and Community-Level Interaction Insights into Carbon Utilization and Element Cycling Functions of Hydrothermarchaeota in Hydrothermal Sediment.</title>
        <authorList>
            <person name="Zhou Z."/>
            <person name="Liu Y."/>
            <person name="Xu W."/>
            <person name="Pan J."/>
            <person name="Luo Z.H."/>
            <person name="Li M."/>
        </authorList>
    </citation>
    <scope>NUCLEOTIDE SEQUENCE [LARGE SCALE GENOMIC DNA]</scope>
    <source>
        <strain evidence="2">SpSt-488</strain>
    </source>
</reference>
<dbReference type="AlphaFoldDB" id="A0A7C4GF58"/>
<sequence length="93" mass="9697">MKNRPMHAGGRSVGLLALVVLVSGVAGSVISYFVSGVFPAGPVRDFFFKSVGVGIPTVTVSLGFATVTFGLSLAVTVFAVLLVVLAAYLWFKF</sequence>
<dbReference type="InterPro" id="IPR025470">
    <property type="entry name" value="DUF4321"/>
</dbReference>
<keyword evidence="1" id="KW-0812">Transmembrane</keyword>
<organism evidence="2">
    <name type="scientific">candidate division WOR-3 bacterium</name>
    <dbReference type="NCBI Taxonomy" id="2052148"/>
    <lineage>
        <taxon>Bacteria</taxon>
        <taxon>Bacteria division WOR-3</taxon>
    </lineage>
</organism>
<name>A0A7C4GF58_UNCW3</name>
<evidence type="ECO:0000313" key="2">
    <source>
        <dbReference type="EMBL" id="HGK27395.1"/>
    </source>
</evidence>
<dbReference type="Pfam" id="PF14209">
    <property type="entry name" value="DUF4321"/>
    <property type="match status" value="1"/>
</dbReference>
<proteinExistence type="predicted"/>
<feature type="transmembrane region" description="Helical" evidence="1">
    <location>
        <begin position="12"/>
        <end position="34"/>
    </location>
</feature>
<evidence type="ECO:0000256" key="1">
    <source>
        <dbReference type="SAM" id="Phobius"/>
    </source>
</evidence>
<keyword evidence="1" id="KW-1133">Transmembrane helix</keyword>
<feature type="transmembrane region" description="Helical" evidence="1">
    <location>
        <begin position="71"/>
        <end position="91"/>
    </location>
</feature>
<accession>A0A7C4GF58</accession>